<comment type="caution">
    <text evidence="1">The sequence shown here is derived from an EMBL/GenBank/DDBJ whole genome shotgun (WGS) entry which is preliminary data.</text>
</comment>
<proteinExistence type="predicted"/>
<keyword evidence="2" id="KW-1185">Reference proteome</keyword>
<reference evidence="1" key="1">
    <citation type="submission" date="2022-04" db="EMBL/GenBank/DDBJ databases">
        <title>Genome of the entomopathogenic fungus Entomophthora muscae.</title>
        <authorList>
            <person name="Elya C."/>
            <person name="Lovett B.R."/>
            <person name="Lee E."/>
            <person name="Macias A.M."/>
            <person name="Hajek A.E."/>
            <person name="De Bivort B.L."/>
            <person name="Kasson M.T."/>
            <person name="De Fine Licht H.H."/>
            <person name="Stajich J.E."/>
        </authorList>
    </citation>
    <scope>NUCLEOTIDE SEQUENCE</scope>
    <source>
        <strain evidence="1">Berkeley</strain>
    </source>
</reference>
<evidence type="ECO:0000313" key="2">
    <source>
        <dbReference type="Proteomes" id="UP001165960"/>
    </source>
</evidence>
<dbReference type="EMBL" id="QTSX02000143">
    <property type="protein sequence ID" value="KAJ9088204.1"/>
    <property type="molecule type" value="Genomic_DNA"/>
</dbReference>
<organism evidence="1 2">
    <name type="scientific">Entomophthora muscae</name>
    <dbReference type="NCBI Taxonomy" id="34485"/>
    <lineage>
        <taxon>Eukaryota</taxon>
        <taxon>Fungi</taxon>
        <taxon>Fungi incertae sedis</taxon>
        <taxon>Zoopagomycota</taxon>
        <taxon>Entomophthoromycotina</taxon>
        <taxon>Entomophthoromycetes</taxon>
        <taxon>Entomophthorales</taxon>
        <taxon>Entomophthoraceae</taxon>
        <taxon>Entomophthora</taxon>
    </lineage>
</organism>
<accession>A0ACC2UMP7</accession>
<dbReference type="Proteomes" id="UP001165960">
    <property type="component" value="Unassembled WGS sequence"/>
</dbReference>
<sequence>MSKVKVAAKIKVYPDSVLGSTSVYIMQSVVNKVKENKVLGYRSVESVSQGMFFNQSKFFHINGLVEAVNLAYAKHHGLTLSPDHIFIAILQGLAIHINLNPEKHKPVLGLTHFAEGAKEAISIVRDEFQLGNFNNDWPGVFPEFQAKIGKQVDSDVFALLSTKFSTSTSLSRTVASMATIDVFKPYFGYRPFGLCGIPEVVLLGTSRDWILLRENAIKLLSKFEGLDFWLKGLIPILDEFVEATSNNNYKMDFWSHIYRPDRVSGGTPITGWINGLIPYLQREDVFYKNANVTWQKPYKKRRGLDIQNVPSGLKNTPFMYYKDEKGYEMAFVGGFMGVELGIIPNHVTPALGCGIL</sequence>
<name>A0ACC2UMP7_9FUNG</name>
<protein>
    <submittedName>
        <fullName evidence="1">Uncharacterized protein</fullName>
    </submittedName>
</protein>
<gene>
    <name evidence="1" type="ORF">DSO57_1025466</name>
</gene>
<evidence type="ECO:0000313" key="1">
    <source>
        <dbReference type="EMBL" id="KAJ9088204.1"/>
    </source>
</evidence>